<gene>
    <name evidence="2" type="ORF">BJX68DRAFT_239385</name>
</gene>
<dbReference type="RefSeq" id="XP_070897781.1">
    <property type="nucleotide sequence ID" value="XM_071040524.1"/>
</dbReference>
<evidence type="ECO:0000256" key="1">
    <source>
        <dbReference type="SAM" id="Phobius"/>
    </source>
</evidence>
<protein>
    <submittedName>
        <fullName evidence="2">Uncharacterized protein</fullName>
    </submittedName>
</protein>
<keyword evidence="1" id="KW-1133">Transmembrane helix</keyword>
<dbReference type="GeneID" id="98155688"/>
<keyword evidence="1" id="KW-0812">Transmembrane</keyword>
<proteinExistence type="predicted"/>
<dbReference type="Proteomes" id="UP001610444">
    <property type="component" value="Unassembled WGS sequence"/>
</dbReference>
<name>A0ABR4K5L4_9EURO</name>
<keyword evidence="3" id="KW-1185">Reference proteome</keyword>
<evidence type="ECO:0000313" key="3">
    <source>
        <dbReference type="Proteomes" id="UP001610444"/>
    </source>
</evidence>
<organism evidence="2 3">
    <name type="scientific">Aspergillus pseudodeflectus</name>
    <dbReference type="NCBI Taxonomy" id="176178"/>
    <lineage>
        <taxon>Eukaryota</taxon>
        <taxon>Fungi</taxon>
        <taxon>Dikarya</taxon>
        <taxon>Ascomycota</taxon>
        <taxon>Pezizomycotina</taxon>
        <taxon>Eurotiomycetes</taxon>
        <taxon>Eurotiomycetidae</taxon>
        <taxon>Eurotiales</taxon>
        <taxon>Aspergillaceae</taxon>
        <taxon>Aspergillus</taxon>
        <taxon>Aspergillus subgen. Nidulantes</taxon>
    </lineage>
</organism>
<feature type="transmembrane region" description="Helical" evidence="1">
    <location>
        <begin position="20"/>
        <end position="45"/>
    </location>
</feature>
<keyword evidence="1" id="KW-0472">Membrane</keyword>
<dbReference type="EMBL" id="JBFXLR010000028">
    <property type="protein sequence ID" value="KAL2847600.1"/>
    <property type="molecule type" value="Genomic_DNA"/>
</dbReference>
<evidence type="ECO:0000313" key="2">
    <source>
        <dbReference type="EMBL" id="KAL2847600.1"/>
    </source>
</evidence>
<comment type="caution">
    <text evidence="2">The sequence shown here is derived from an EMBL/GenBank/DDBJ whole genome shotgun (WGS) entry which is preliminary data.</text>
</comment>
<accession>A0ABR4K5L4</accession>
<reference evidence="2 3" key="1">
    <citation type="submission" date="2024-07" db="EMBL/GenBank/DDBJ databases">
        <title>Section-level genome sequencing and comparative genomics of Aspergillus sections Usti and Cavernicolus.</title>
        <authorList>
            <consortium name="Lawrence Berkeley National Laboratory"/>
            <person name="Nybo J.L."/>
            <person name="Vesth T.C."/>
            <person name="Theobald S."/>
            <person name="Frisvad J.C."/>
            <person name="Larsen T.O."/>
            <person name="Kjaerboelling I."/>
            <person name="Rothschild-Mancinelli K."/>
            <person name="Lyhne E.K."/>
            <person name="Kogle M.E."/>
            <person name="Barry K."/>
            <person name="Clum A."/>
            <person name="Na H."/>
            <person name="Ledsgaard L."/>
            <person name="Lin J."/>
            <person name="Lipzen A."/>
            <person name="Kuo A."/>
            <person name="Riley R."/>
            <person name="Mondo S."/>
            <person name="LaButti K."/>
            <person name="Haridas S."/>
            <person name="Pangalinan J."/>
            <person name="Salamov A.A."/>
            <person name="Simmons B.A."/>
            <person name="Magnuson J.K."/>
            <person name="Chen J."/>
            <person name="Drula E."/>
            <person name="Henrissat B."/>
            <person name="Wiebenga A."/>
            <person name="Lubbers R.J."/>
            <person name="Gomes A.C."/>
            <person name="Macurrencykelacurrency M.R."/>
            <person name="Stajich J."/>
            <person name="Grigoriev I.V."/>
            <person name="Mortensen U.H."/>
            <person name="De vries R.P."/>
            <person name="Baker S.E."/>
            <person name="Andersen M.R."/>
        </authorList>
    </citation>
    <scope>NUCLEOTIDE SEQUENCE [LARGE SCALE GENOMIC DNA]</scope>
    <source>
        <strain evidence="2 3">CBS 756.74</strain>
    </source>
</reference>
<sequence>MVGGDGLDQLSISVQMGKELYFLISVAQLMEYVGILVLGCGVGDFTTKQATGFQRARCIDNTSEPSPWLPLKLSKLTLA</sequence>